<keyword evidence="1" id="KW-0560">Oxidoreductase</keyword>
<comment type="similarity">
    <text evidence="2">Belongs to the NAD(P)-dependent epimerase/dehydratase family. Dihydroflavonol-4-reductase subfamily.</text>
</comment>
<dbReference type="InterPro" id="IPR036291">
    <property type="entry name" value="NAD(P)-bd_dom_sf"/>
</dbReference>
<evidence type="ECO:0000313" key="5">
    <source>
        <dbReference type="Proteomes" id="UP000664122"/>
    </source>
</evidence>
<dbReference type="PANTHER" id="PTHR10366:SF564">
    <property type="entry name" value="STEROL-4-ALPHA-CARBOXYLATE 3-DEHYDROGENASE, DECARBOXYLATING"/>
    <property type="match status" value="1"/>
</dbReference>
<dbReference type="EMBL" id="JAFMPP010000006">
    <property type="protein sequence ID" value="MBO0662619.1"/>
    <property type="molecule type" value="Genomic_DNA"/>
</dbReference>
<dbReference type="SUPFAM" id="SSF51735">
    <property type="entry name" value="NAD(P)-binding Rossmann-fold domains"/>
    <property type="match status" value="1"/>
</dbReference>
<dbReference type="Proteomes" id="UP000664122">
    <property type="component" value="Unassembled WGS sequence"/>
</dbReference>
<dbReference type="RefSeq" id="WP_207257412.1">
    <property type="nucleotide sequence ID" value="NZ_JAFMPP010000006.1"/>
</dbReference>
<dbReference type="FunFam" id="3.40.50.720:FF:000336">
    <property type="entry name" value="Aldehyde reductase"/>
    <property type="match status" value="1"/>
</dbReference>
<accession>A0A939FXD3</accession>
<dbReference type="GO" id="GO:0016616">
    <property type="term" value="F:oxidoreductase activity, acting on the CH-OH group of donors, NAD or NADP as acceptor"/>
    <property type="evidence" value="ECO:0007669"/>
    <property type="project" value="TreeGrafter"/>
</dbReference>
<comment type="caution">
    <text evidence="4">The sequence shown here is derived from an EMBL/GenBank/DDBJ whole genome shotgun (WGS) entry which is preliminary data.</text>
</comment>
<sequence length="346" mass="36410">MAGERILLTGASGFIAKHIALQLLQAGYRVRGTVRSPQKGEALRQTLARAGADVARLEIAEADLLRDEGWEAAARGCDVVCHTASPFPARQSKDKWALVPVAKGGTLRVVDAAIKAKVQRFVMTSSVVAVYYGHGADHPPVYGEDDWSNVGAADISDYAVSKTEAEAAAWGAADAASLPMVTINPSFVAGPLLDADAGTSATLIGMMMTGKLPAVPNVSFGIVDVRDVAKAHVAALTAAEAPGRRFIVSAGSLTMIEIGQAVAAAVPECRKRVPRFTVPDFVVRLAAKVVPEARAAVPELGRQKTLLTKPAETILGFTPGHTREAVAETALSLRDHGWLRRDPQIG</sequence>
<proteinExistence type="inferred from homology"/>
<dbReference type="Pfam" id="PF01370">
    <property type="entry name" value="Epimerase"/>
    <property type="match status" value="1"/>
</dbReference>
<dbReference type="AlphaFoldDB" id="A0A939FXD3"/>
<dbReference type="InterPro" id="IPR050425">
    <property type="entry name" value="NAD(P)_dehydrat-like"/>
</dbReference>
<reference evidence="4" key="1">
    <citation type="submission" date="2021-03" db="EMBL/GenBank/DDBJ databases">
        <title>Whole genome sequence of Jiella sp. CQZ9-1.</title>
        <authorList>
            <person name="Tuo L."/>
        </authorList>
    </citation>
    <scope>NUCLEOTIDE SEQUENCE</scope>
    <source>
        <strain evidence="4">CQZ9-1</strain>
    </source>
</reference>
<evidence type="ECO:0000259" key="3">
    <source>
        <dbReference type="Pfam" id="PF01370"/>
    </source>
</evidence>
<gene>
    <name evidence="4" type="ORF">J1C48_08525</name>
</gene>
<feature type="domain" description="NAD-dependent epimerase/dehydratase" evidence="3">
    <location>
        <begin position="6"/>
        <end position="245"/>
    </location>
</feature>
<protein>
    <submittedName>
        <fullName evidence="4">NAD-dependent epimerase/dehydratase family protein</fullName>
    </submittedName>
</protein>
<name>A0A939FXD3_9HYPH</name>
<evidence type="ECO:0000256" key="1">
    <source>
        <dbReference type="ARBA" id="ARBA00023002"/>
    </source>
</evidence>
<evidence type="ECO:0000313" key="4">
    <source>
        <dbReference type="EMBL" id="MBO0662619.1"/>
    </source>
</evidence>
<dbReference type="Gene3D" id="3.40.50.720">
    <property type="entry name" value="NAD(P)-binding Rossmann-like Domain"/>
    <property type="match status" value="1"/>
</dbReference>
<keyword evidence="5" id="KW-1185">Reference proteome</keyword>
<evidence type="ECO:0000256" key="2">
    <source>
        <dbReference type="ARBA" id="ARBA00023445"/>
    </source>
</evidence>
<organism evidence="4 5">
    <name type="scientific">Jiella flava</name>
    <dbReference type="NCBI Taxonomy" id="2816857"/>
    <lineage>
        <taxon>Bacteria</taxon>
        <taxon>Pseudomonadati</taxon>
        <taxon>Pseudomonadota</taxon>
        <taxon>Alphaproteobacteria</taxon>
        <taxon>Hyphomicrobiales</taxon>
        <taxon>Aurantimonadaceae</taxon>
        <taxon>Jiella</taxon>
    </lineage>
</organism>
<dbReference type="PANTHER" id="PTHR10366">
    <property type="entry name" value="NAD DEPENDENT EPIMERASE/DEHYDRATASE"/>
    <property type="match status" value="1"/>
</dbReference>
<dbReference type="InterPro" id="IPR001509">
    <property type="entry name" value="Epimerase_deHydtase"/>
</dbReference>